<dbReference type="InterPro" id="IPR018117">
    <property type="entry name" value="C5_DNA_meth_AS"/>
</dbReference>
<dbReference type="GO" id="GO:0003886">
    <property type="term" value="F:DNA (cytosine-5-)-methyltransferase activity"/>
    <property type="evidence" value="ECO:0007669"/>
    <property type="project" value="UniProtKB-EC"/>
</dbReference>
<evidence type="ECO:0000256" key="5">
    <source>
        <dbReference type="SAM" id="MobiDB-lite"/>
    </source>
</evidence>
<feature type="compositionally biased region" description="Basic and acidic residues" evidence="5">
    <location>
        <begin position="242"/>
        <end position="267"/>
    </location>
</feature>
<keyword evidence="2" id="KW-0489">Methyltransferase</keyword>
<dbReference type="SUPFAM" id="SSF53335">
    <property type="entry name" value="S-adenosyl-L-methionine-dependent methyltransferases"/>
    <property type="match status" value="1"/>
</dbReference>
<evidence type="ECO:0000256" key="4">
    <source>
        <dbReference type="ARBA" id="ARBA00022691"/>
    </source>
</evidence>
<evidence type="ECO:0000256" key="1">
    <source>
        <dbReference type="ARBA" id="ARBA00011975"/>
    </source>
</evidence>
<feature type="compositionally biased region" description="Basic and acidic residues" evidence="5">
    <location>
        <begin position="182"/>
        <end position="203"/>
    </location>
</feature>
<dbReference type="PANTHER" id="PTHR10629">
    <property type="entry name" value="CYTOSINE-SPECIFIC METHYLTRANSFERASE"/>
    <property type="match status" value="1"/>
</dbReference>
<dbReference type="Gene3D" id="3.40.50.150">
    <property type="entry name" value="Vaccinia Virus protein VP39"/>
    <property type="match status" value="1"/>
</dbReference>
<organism evidence="6">
    <name type="scientific">marine sediment metagenome</name>
    <dbReference type="NCBI Taxonomy" id="412755"/>
    <lineage>
        <taxon>unclassified sequences</taxon>
        <taxon>metagenomes</taxon>
        <taxon>ecological metagenomes</taxon>
    </lineage>
</organism>
<dbReference type="EMBL" id="BARS01009986">
    <property type="protein sequence ID" value="GAF82364.1"/>
    <property type="molecule type" value="Genomic_DNA"/>
</dbReference>
<dbReference type="AlphaFoldDB" id="X0SMT6"/>
<reference evidence="6" key="1">
    <citation type="journal article" date="2014" name="Front. Microbiol.">
        <title>High frequency of phylogenetically diverse reductive dehalogenase-homologous genes in deep subseafloor sedimentary metagenomes.</title>
        <authorList>
            <person name="Kawai M."/>
            <person name="Futagami T."/>
            <person name="Toyoda A."/>
            <person name="Takaki Y."/>
            <person name="Nishi S."/>
            <person name="Hori S."/>
            <person name="Arai W."/>
            <person name="Tsubouchi T."/>
            <person name="Morono Y."/>
            <person name="Uchiyama I."/>
            <person name="Ito T."/>
            <person name="Fujiyama A."/>
            <person name="Inagaki F."/>
            <person name="Takami H."/>
        </authorList>
    </citation>
    <scope>NUCLEOTIDE SEQUENCE</scope>
    <source>
        <strain evidence="6">Expedition CK06-06</strain>
    </source>
</reference>
<dbReference type="PROSITE" id="PS00094">
    <property type="entry name" value="C5_MTASE_1"/>
    <property type="match status" value="1"/>
</dbReference>
<keyword evidence="4" id="KW-0949">S-adenosyl-L-methionine</keyword>
<gene>
    <name evidence="6" type="ORF">S01H1_18645</name>
</gene>
<dbReference type="Pfam" id="PF00145">
    <property type="entry name" value="DNA_methylase"/>
    <property type="match status" value="1"/>
</dbReference>
<feature type="non-terminal residue" evidence="6">
    <location>
        <position position="294"/>
    </location>
</feature>
<proteinExistence type="predicted"/>
<protein>
    <recommendedName>
        <fullName evidence="1">DNA (cytosine-5-)-methyltransferase</fullName>
        <ecNumber evidence="1">2.1.1.37</ecNumber>
    </recommendedName>
</protein>
<dbReference type="PRINTS" id="PR00105">
    <property type="entry name" value="C5METTRFRASE"/>
</dbReference>
<dbReference type="InterPro" id="IPR001525">
    <property type="entry name" value="C5_MeTfrase"/>
</dbReference>
<evidence type="ECO:0000256" key="3">
    <source>
        <dbReference type="ARBA" id="ARBA00022679"/>
    </source>
</evidence>
<dbReference type="GO" id="GO:0032259">
    <property type="term" value="P:methylation"/>
    <property type="evidence" value="ECO:0007669"/>
    <property type="project" value="UniProtKB-KW"/>
</dbReference>
<feature type="region of interest" description="Disordered" evidence="5">
    <location>
        <begin position="182"/>
        <end position="294"/>
    </location>
</feature>
<feature type="compositionally biased region" description="Basic and acidic residues" evidence="5">
    <location>
        <begin position="212"/>
        <end position="232"/>
    </location>
</feature>
<dbReference type="PANTHER" id="PTHR10629:SF52">
    <property type="entry name" value="DNA (CYTOSINE-5)-METHYLTRANSFERASE 1"/>
    <property type="match status" value="1"/>
</dbReference>
<accession>X0SMT6</accession>
<sequence length="294" mass="33088">MIHVDLFTGMGGGILAGQLLGWRTIAACEIDPWCRELLIRRQNDATISPFPIWDDVRTFPGKSFRDRVDVVSGGFPCQDISLAGHKRERAQQELFDRGKHIEADRSGLWSEMRRLIEEIRPRFVFVENVPALRSRGLGRVLRDLSSLGFDAEWDCIRASDLGAPHKRDRLWILAAHPDREPIRELSERNEGGRERVQRKRDALSGHAGKTSPHPDRGRCEGERLTEHGEEQGPRGNLPDGLGEGRRREGEDAPDAMLDRPQGRREEGPANPLGLRRGGPWAETEPPIFSVDDGP</sequence>
<dbReference type="InterPro" id="IPR050390">
    <property type="entry name" value="C5-Methyltransferase"/>
</dbReference>
<keyword evidence="3" id="KW-0808">Transferase</keyword>
<name>X0SMT6_9ZZZZ</name>
<dbReference type="InterPro" id="IPR029063">
    <property type="entry name" value="SAM-dependent_MTases_sf"/>
</dbReference>
<evidence type="ECO:0000256" key="2">
    <source>
        <dbReference type="ARBA" id="ARBA00022603"/>
    </source>
</evidence>
<dbReference type="EC" id="2.1.1.37" evidence="1"/>
<evidence type="ECO:0000313" key="6">
    <source>
        <dbReference type="EMBL" id="GAF82364.1"/>
    </source>
</evidence>
<dbReference type="PROSITE" id="PS51679">
    <property type="entry name" value="SAM_MT_C5"/>
    <property type="match status" value="1"/>
</dbReference>
<comment type="caution">
    <text evidence="6">The sequence shown here is derived from an EMBL/GenBank/DDBJ whole genome shotgun (WGS) entry which is preliminary data.</text>
</comment>